<evidence type="ECO:0000313" key="3">
    <source>
        <dbReference type="Proteomes" id="UP000681425"/>
    </source>
</evidence>
<name>A0A975Q1N7_9SPHN</name>
<dbReference type="AlphaFoldDB" id="A0A975Q1N7"/>
<keyword evidence="1" id="KW-0472">Membrane</keyword>
<keyword evidence="1" id="KW-1133">Transmembrane helix</keyword>
<reference evidence="2" key="1">
    <citation type="submission" date="2021-04" db="EMBL/GenBank/DDBJ databases">
        <title>Isolation of p-tert-butylphenol degrading bacteria Sphingobium phenoxybenzoativorans Tas13 from active sludge.</title>
        <authorList>
            <person name="Li Y."/>
        </authorList>
    </citation>
    <scope>NUCLEOTIDE SEQUENCE</scope>
    <source>
        <strain evidence="2">Tas13</strain>
    </source>
</reference>
<protein>
    <submittedName>
        <fullName evidence="2">Uncharacterized protein</fullName>
    </submittedName>
</protein>
<keyword evidence="3" id="KW-1185">Reference proteome</keyword>
<keyword evidence="1" id="KW-0812">Transmembrane</keyword>
<evidence type="ECO:0000313" key="2">
    <source>
        <dbReference type="EMBL" id="QUT06145.1"/>
    </source>
</evidence>
<feature type="transmembrane region" description="Helical" evidence="1">
    <location>
        <begin position="60"/>
        <end position="76"/>
    </location>
</feature>
<dbReference type="KEGG" id="spph:KFK14_01245"/>
<dbReference type="RefSeq" id="WP_212609587.1">
    <property type="nucleotide sequence ID" value="NZ_CP073910.1"/>
</dbReference>
<proteinExistence type="predicted"/>
<accession>A0A975Q1N7</accession>
<dbReference type="Proteomes" id="UP000681425">
    <property type="component" value="Chromosome"/>
</dbReference>
<gene>
    <name evidence="2" type="ORF">KFK14_01245</name>
</gene>
<sequence length="77" mass="8456">MAILGWIISVVAFLAGLALRQDLPFLYDDRISNGLLFAAFLAFPPLWAEKPLGISATPRIMTCVAMLLALPMLYFQG</sequence>
<organism evidence="2 3">
    <name type="scientific">Sphingobium phenoxybenzoativorans</name>
    <dbReference type="NCBI Taxonomy" id="1592790"/>
    <lineage>
        <taxon>Bacteria</taxon>
        <taxon>Pseudomonadati</taxon>
        <taxon>Pseudomonadota</taxon>
        <taxon>Alphaproteobacteria</taxon>
        <taxon>Sphingomonadales</taxon>
        <taxon>Sphingomonadaceae</taxon>
        <taxon>Sphingobium</taxon>
    </lineage>
</organism>
<dbReference type="EMBL" id="CP073910">
    <property type="protein sequence ID" value="QUT06145.1"/>
    <property type="molecule type" value="Genomic_DNA"/>
</dbReference>
<evidence type="ECO:0000256" key="1">
    <source>
        <dbReference type="SAM" id="Phobius"/>
    </source>
</evidence>